<evidence type="ECO:0000256" key="1">
    <source>
        <dbReference type="SAM" id="MobiDB-lite"/>
    </source>
</evidence>
<feature type="region of interest" description="Disordered" evidence="1">
    <location>
        <begin position="1"/>
        <end position="52"/>
    </location>
</feature>
<proteinExistence type="predicted"/>
<sequence>NAGSYHQVTERANKFASTTTRRRLTSPRKSATASAVSNRLLVNEQDGSFHIE</sequence>
<accession>A0A9P7UE82</accession>
<feature type="non-terminal residue" evidence="2">
    <location>
        <position position="1"/>
    </location>
</feature>
<keyword evidence="3" id="KW-1185">Reference proteome</keyword>
<dbReference type="Proteomes" id="UP000699042">
    <property type="component" value="Unassembled WGS sequence"/>
</dbReference>
<evidence type="ECO:0000313" key="2">
    <source>
        <dbReference type="EMBL" id="KAG7044847.1"/>
    </source>
</evidence>
<name>A0A9P7UE82_9PEZI</name>
<reference evidence="2" key="1">
    <citation type="submission" date="2021-05" db="EMBL/GenBank/DDBJ databases">
        <title>Comparative genomics of three Colletotrichum scovillei strains and genetic complementation revealed genes involved fungal growth and virulence on chili pepper.</title>
        <authorList>
            <person name="Hsieh D.-K."/>
            <person name="Chuang S.-C."/>
            <person name="Chen C.-Y."/>
            <person name="Chao Y.-T."/>
            <person name="Lu M.-Y.J."/>
            <person name="Lee M.-H."/>
            <person name="Shih M.-C."/>
        </authorList>
    </citation>
    <scope>NUCLEOTIDE SEQUENCE</scope>
    <source>
        <strain evidence="2">Coll-153</strain>
    </source>
</reference>
<feature type="non-terminal residue" evidence="2">
    <location>
        <position position="52"/>
    </location>
</feature>
<dbReference type="EMBL" id="JAESDN010000010">
    <property type="protein sequence ID" value="KAG7044847.1"/>
    <property type="molecule type" value="Genomic_DNA"/>
</dbReference>
<comment type="caution">
    <text evidence="2">The sequence shown here is derived from an EMBL/GenBank/DDBJ whole genome shotgun (WGS) entry which is preliminary data.</text>
</comment>
<evidence type="ECO:0000313" key="3">
    <source>
        <dbReference type="Proteomes" id="UP000699042"/>
    </source>
</evidence>
<organism evidence="2 3">
    <name type="scientific">Colletotrichum scovillei</name>
    <dbReference type="NCBI Taxonomy" id="1209932"/>
    <lineage>
        <taxon>Eukaryota</taxon>
        <taxon>Fungi</taxon>
        <taxon>Dikarya</taxon>
        <taxon>Ascomycota</taxon>
        <taxon>Pezizomycotina</taxon>
        <taxon>Sordariomycetes</taxon>
        <taxon>Hypocreomycetidae</taxon>
        <taxon>Glomerellales</taxon>
        <taxon>Glomerellaceae</taxon>
        <taxon>Colletotrichum</taxon>
        <taxon>Colletotrichum acutatum species complex</taxon>
    </lineage>
</organism>
<dbReference type="AlphaFoldDB" id="A0A9P7UE82"/>
<protein>
    <submittedName>
        <fullName evidence="2">Uncharacterized protein</fullName>
    </submittedName>
</protein>
<gene>
    <name evidence="2" type="ORF">JMJ77_004307</name>
</gene>